<dbReference type="Proteomes" id="UP001165121">
    <property type="component" value="Unassembled WGS sequence"/>
</dbReference>
<dbReference type="PANTHER" id="PTHR35213">
    <property type="entry name" value="RING-TYPE DOMAIN-CONTAINING PROTEIN-RELATED"/>
    <property type="match status" value="1"/>
</dbReference>
<dbReference type="AlphaFoldDB" id="A0A9W7CR37"/>
<dbReference type="OrthoDB" id="101216at2759"/>
<name>A0A9W7CR37_9STRA</name>
<sequence>MKQFQLGALPLADGLHLRVFLANMLQCDPLRVTKKYAGQAIGKQNFFFKNRKNYCYNLHVKLQKQFSNLRNHYYWHVQYRCKFGPNLNIQDLKAAEAGYWVREFCKFAKKIGQKLAFTADLAGDATSATSCKTPKTAIAPQPAAKATTSAESTPIPTAVLLPPVSSLIAQVSVAKAEDDATNKKLVLRDKDDNTAPSMMDGLSLILGLSSSMDQTPSPLSSDEWNDPSAFVDMTLTDLSQGELSASSSAEGLPKVCSQESLKKSKNWMNDLMKEAELEWSKGAISWSLSLSAEPLADFA</sequence>
<accession>A0A9W7CR37</accession>
<evidence type="ECO:0000313" key="1">
    <source>
        <dbReference type="EMBL" id="GMF39580.1"/>
    </source>
</evidence>
<protein>
    <submittedName>
        <fullName evidence="1">Unnamed protein product</fullName>
    </submittedName>
</protein>
<evidence type="ECO:0000313" key="2">
    <source>
        <dbReference type="Proteomes" id="UP001165121"/>
    </source>
</evidence>
<keyword evidence="2" id="KW-1185">Reference proteome</keyword>
<dbReference type="EMBL" id="BSXT01001176">
    <property type="protein sequence ID" value="GMF39580.1"/>
    <property type="molecule type" value="Genomic_DNA"/>
</dbReference>
<reference evidence="1" key="1">
    <citation type="submission" date="2023-04" db="EMBL/GenBank/DDBJ databases">
        <title>Phytophthora fragariaefolia NBRC 109709.</title>
        <authorList>
            <person name="Ichikawa N."/>
            <person name="Sato H."/>
            <person name="Tonouchi N."/>
        </authorList>
    </citation>
    <scope>NUCLEOTIDE SEQUENCE</scope>
    <source>
        <strain evidence="1">NBRC 109709</strain>
    </source>
</reference>
<dbReference type="PANTHER" id="PTHR35213:SF3">
    <property type="entry name" value="MYB-LIKE DOMAIN-CONTAINING PROTEIN"/>
    <property type="match status" value="1"/>
</dbReference>
<proteinExistence type="predicted"/>
<gene>
    <name evidence="1" type="ORF">Pfra01_001181700</name>
</gene>
<comment type="caution">
    <text evidence="1">The sequence shown here is derived from an EMBL/GenBank/DDBJ whole genome shotgun (WGS) entry which is preliminary data.</text>
</comment>
<organism evidence="1 2">
    <name type="scientific">Phytophthora fragariaefolia</name>
    <dbReference type="NCBI Taxonomy" id="1490495"/>
    <lineage>
        <taxon>Eukaryota</taxon>
        <taxon>Sar</taxon>
        <taxon>Stramenopiles</taxon>
        <taxon>Oomycota</taxon>
        <taxon>Peronosporomycetes</taxon>
        <taxon>Peronosporales</taxon>
        <taxon>Peronosporaceae</taxon>
        <taxon>Phytophthora</taxon>
    </lineage>
</organism>